<dbReference type="InterPro" id="IPR008969">
    <property type="entry name" value="CarboxyPept-like_regulatory"/>
</dbReference>
<dbReference type="Gene3D" id="2.170.130.10">
    <property type="entry name" value="TonB-dependent receptor, plug domain"/>
    <property type="match status" value="1"/>
</dbReference>
<protein>
    <submittedName>
        <fullName evidence="4">TonB-dependent receptor plug domain-containing protein</fullName>
    </submittedName>
</protein>
<dbReference type="PROSITE" id="PS52016">
    <property type="entry name" value="TONB_DEPENDENT_REC_3"/>
    <property type="match status" value="1"/>
</dbReference>
<dbReference type="Gene3D" id="2.60.40.1120">
    <property type="entry name" value="Carboxypeptidase-like, regulatory domain"/>
    <property type="match status" value="1"/>
</dbReference>
<keyword evidence="1" id="KW-0813">Transport</keyword>
<name>A0ABS0WWV8_9FLAO</name>
<accession>A0ABS0WWV8</accession>
<comment type="caution">
    <text evidence="4">The sequence shown here is derived from an EMBL/GenBank/DDBJ whole genome shotgun (WGS) entry which is preliminary data.</text>
</comment>
<keyword evidence="1" id="KW-0998">Cell outer membrane</keyword>
<feature type="signal peptide" evidence="2">
    <location>
        <begin position="1"/>
        <end position="20"/>
    </location>
</feature>
<dbReference type="SUPFAM" id="SSF49464">
    <property type="entry name" value="Carboxypeptidase regulatory domain-like"/>
    <property type="match status" value="1"/>
</dbReference>
<evidence type="ECO:0000256" key="1">
    <source>
        <dbReference type="PROSITE-ProRule" id="PRU01360"/>
    </source>
</evidence>
<dbReference type="RefSeq" id="WP_198843062.1">
    <property type="nucleotide sequence ID" value="NZ_JAEHFJ010000016.1"/>
</dbReference>
<dbReference type="EMBL" id="JAEHFJ010000016">
    <property type="protein sequence ID" value="MBJ2176474.1"/>
    <property type="molecule type" value="Genomic_DNA"/>
</dbReference>
<dbReference type="InterPro" id="IPR037066">
    <property type="entry name" value="Plug_dom_sf"/>
</dbReference>
<gene>
    <name evidence="4" type="ORF">JBL43_19645</name>
</gene>
<sequence>MKNFLKCTLLLVSFTTFLHAQERTVTGMVTTFEDIAVINAEVTVSSSKISVFTDSIGQFKISCLDKDKIKIRAKGFSSQKVKIDDKTEELKINLVFKPGKKGVDVAVGYGHIDESDKSFAITSIKNESKYEFTKYSNVIDAIVNSSPAVTYNGSGITIRGESSLLGSSYALIILNGISINMGQLAALSTSDVKSVDILKGGAAAIYGSRGANGVVIITTKSGGKDE</sequence>
<evidence type="ECO:0000313" key="5">
    <source>
        <dbReference type="Proteomes" id="UP000623301"/>
    </source>
</evidence>
<evidence type="ECO:0000259" key="3">
    <source>
        <dbReference type="Pfam" id="PF07715"/>
    </source>
</evidence>
<proteinExistence type="inferred from homology"/>
<keyword evidence="1" id="KW-0472">Membrane</keyword>
<dbReference type="Proteomes" id="UP000623301">
    <property type="component" value="Unassembled WGS sequence"/>
</dbReference>
<keyword evidence="5" id="KW-1185">Reference proteome</keyword>
<dbReference type="InterPro" id="IPR012910">
    <property type="entry name" value="Plug_dom"/>
</dbReference>
<reference evidence="4 5" key="1">
    <citation type="submission" date="2020-12" db="EMBL/GenBank/DDBJ databases">
        <title>Aureibaculum luteum sp. nov. and Aureibaculum flavum sp. nov., novel members of the family Flavobacteriaceae isolated from Antarctic intertidal sediments.</title>
        <authorList>
            <person name="He X."/>
            <person name="Zhang X."/>
        </authorList>
    </citation>
    <scope>NUCLEOTIDE SEQUENCE [LARGE SCALE GENOMIC DNA]</scope>
    <source>
        <strain evidence="4 5">A20</strain>
    </source>
</reference>
<keyword evidence="2" id="KW-0732">Signal</keyword>
<keyword evidence="1" id="KW-1134">Transmembrane beta strand</keyword>
<evidence type="ECO:0000313" key="4">
    <source>
        <dbReference type="EMBL" id="MBJ2176474.1"/>
    </source>
</evidence>
<feature type="domain" description="TonB-dependent receptor plug" evidence="3">
    <location>
        <begin position="117"/>
        <end position="214"/>
    </location>
</feature>
<feature type="chain" id="PRO_5047210779" evidence="2">
    <location>
        <begin position="21"/>
        <end position="226"/>
    </location>
</feature>
<dbReference type="SUPFAM" id="SSF56935">
    <property type="entry name" value="Porins"/>
    <property type="match status" value="1"/>
</dbReference>
<dbReference type="InterPro" id="IPR039426">
    <property type="entry name" value="TonB-dep_rcpt-like"/>
</dbReference>
<comment type="subcellular location">
    <subcellularLocation>
        <location evidence="1">Cell outer membrane</location>
        <topology evidence="1">Multi-pass membrane protein</topology>
    </subcellularLocation>
</comment>
<keyword evidence="4" id="KW-0675">Receptor</keyword>
<dbReference type="InterPro" id="IPR023997">
    <property type="entry name" value="TonB-dep_OMP_SusC/RagA_CS"/>
</dbReference>
<evidence type="ECO:0000256" key="2">
    <source>
        <dbReference type="SAM" id="SignalP"/>
    </source>
</evidence>
<comment type="similarity">
    <text evidence="1">Belongs to the TonB-dependent receptor family.</text>
</comment>
<dbReference type="Pfam" id="PF07715">
    <property type="entry name" value="Plug"/>
    <property type="match status" value="1"/>
</dbReference>
<keyword evidence="1" id="KW-0812">Transmembrane</keyword>
<organism evidence="4 5">
    <name type="scientific">Aureibaculum flavum</name>
    <dbReference type="NCBI Taxonomy" id="2795986"/>
    <lineage>
        <taxon>Bacteria</taxon>
        <taxon>Pseudomonadati</taxon>
        <taxon>Bacteroidota</taxon>
        <taxon>Flavobacteriia</taxon>
        <taxon>Flavobacteriales</taxon>
        <taxon>Flavobacteriaceae</taxon>
        <taxon>Aureibaculum</taxon>
    </lineage>
</organism>
<dbReference type="NCBIfam" id="TIGR04057">
    <property type="entry name" value="SusC_RagA_signa"/>
    <property type="match status" value="1"/>
</dbReference>